<evidence type="ECO:0000256" key="5">
    <source>
        <dbReference type="ARBA" id="ARBA00022729"/>
    </source>
</evidence>
<sequence length="336" mass="36513">MKWSVVIAASSLLSSVCLADGCSGSLPAGVVSKDATHTVNLNSGRLFHFHLPPGYDAKSPTPVYLSFHGASKWPLAQEALSRLSDSAFNPNGIAVYPKGIGNHLLSHPGTSVDSPNDIDYTHDVLDWLESNLCVDTNRIYATGKSNGGGFVNLLACDPTTNARIAAFASVSGAYYEDKLARNCSPGRPVPFLSFHGTSDTTIPYTGKNATYVFEHDDGKHDWKSPADVELFHTTFPIEDWLKDWVSHNGISKSTVPDTTTLFSGGLVEKRSWSRKGFSNLIEHYKESNLGHAWASKDPNIDCPTILNPKCPMGHYTFDATNIIIKFFSKWTLGGSG</sequence>
<dbReference type="SUPFAM" id="SSF53474">
    <property type="entry name" value="alpha/beta-Hydrolases"/>
    <property type="match status" value="1"/>
</dbReference>
<evidence type="ECO:0000256" key="7">
    <source>
        <dbReference type="ARBA" id="ARBA00023277"/>
    </source>
</evidence>
<dbReference type="EC" id="3.1.1.73" evidence="2"/>
<accession>A0A9W4UHC1</accession>
<dbReference type="AlphaFoldDB" id="A0A9W4UHC1"/>
<proteinExistence type="predicted"/>
<dbReference type="GO" id="GO:0005576">
    <property type="term" value="C:extracellular region"/>
    <property type="evidence" value="ECO:0007669"/>
    <property type="project" value="UniProtKB-SubCell"/>
</dbReference>
<evidence type="ECO:0000256" key="1">
    <source>
        <dbReference type="ARBA" id="ARBA00004613"/>
    </source>
</evidence>
<keyword evidence="8" id="KW-0624">Polysaccharide degradation</keyword>
<dbReference type="Gene3D" id="3.40.50.1820">
    <property type="entry name" value="alpha/beta hydrolase"/>
    <property type="match status" value="1"/>
</dbReference>
<evidence type="ECO:0000256" key="10">
    <source>
        <dbReference type="SAM" id="SignalP"/>
    </source>
</evidence>
<gene>
    <name evidence="11" type="ORF">PDIGIT_LOCUS7375</name>
</gene>
<dbReference type="Proteomes" id="UP001152607">
    <property type="component" value="Unassembled WGS sequence"/>
</dbReference>
<keyword evidence="6" id="KW-0378">Hydrolase</keyword>
<dbReference type="GO" id="GO:0030600">
    <property type="term" value="F:feruloyl esterase activity"/>
    <property type="evidence" value="ECO:0007669"/>
    <property type="project" value="UniProtKB-EC"/>
</dbReference>
<comment type="caution">
    <text evidence="11">The sequence shown here is derived from an EMBL/GenBank/DDBJ whole genome shotgun (WGS) entry which is preliminary data.</text>
</comment>
<dbReference type="GO" id="GO:0045493">
    <property type="term" value="P:xylan catabolic process"/>
    <property type="evidence" value="ECO:0007669"/>
    <property type="project" value="UniProtKB-KW"/>
</dbReference>
<reference evidence="11" key="1">
    <citation type="submission" date="2023-01" db="EMBL/GenBank/DDBJ databases">
        <authorList>
            <person name="Van Ghelder C."/>
            <person name="Rancurel C."/>
        </authorList>
    </citation>
    <scope>NUCLEOTIDE SEQUENCE</scope>
    <source>
        <strain evidence="11">CNCM I-4278</strain>
    </source>
</reference>
<dbReference type="InterPro" id="IPR029058">
    <property type="entry name" value="AB_hydrolase_fold"/>
</dbReference>
<keyword evidence="12" id="KW-1185">Reference proteome</keyword>
<dbReference type="PANTHER" id="PTHR38050">
    <property type="match status" value="1"/>
</dbReference>
<evidence type="ECO:0000256" key="6">
    <source>
        <dbReference type="ARBA" id="ARBA00022801"/>
    </source>
</evidence>
<dbReference type="InterPro" id="IPR043595">
    <property type="entry name" value="FaeB/C/D"/>
</dbReference>
<protein>
    <recommendedName>
        <fullName evidence="2">feruloyl esterase</fullName>
        <ecNumber evidence="2">3.1.1.73</ecNumber>
    </recommendedName>
</protein>
<evidence type="ECO:0000256" key="8">
    <source>
        <dbReference type="ARBA" id="ARBA00023326"/>
    </source>
</evidence>
<evidence type="ECO:0000256" key="9">
    <source>
        <dbReference type="ARBA" id="ARBA00034075"/>
    </source>
</evidence>
<comment type="subcellular location">
    <subcellularLocation>
        <location evidence="1">Secreted</location>
    </subcellularLocation>
</comment>
<evidence type="ECO:0000256" key="4">
    <source>
        <dbReference type="ARBA" id="ARBA00022651"/>
    </source>
</evidence>
<keyword evidence="4" id="KW-0858">Xylan degradation</keyword>
<name>A0A9W4UHC1_9PLEO</name>
<evidence type="ECO:0000256" key="2">
    <source>
        <dbReference type="ARBA" id="ARBA00013091"/>
    </source>
</evidence>
<keyword evidence="3" id="KW-0964">Secreted</keyword>
<dbReference type="OrthoDB" id="424610at2759"/>
<keyword evidence="5 10" id="KW-0732">Signal</keyword>
<dbReference type="PANTHER" id="PTHR38050:SF2">
    <property type="entry name" value="FERULOYL ESTERASE C-RELATED"/>
    <property type="match status" value="1"/>
</dbReference>
<keyword evidence="7" id="KW-0119">Carbohydrate metabolism</keyword>
<feature type="signal peptide" evidence="10">
    <location>
        <begin position="1"/>
        <end position="19"/>
    </location>
</feature>
<dbReference type="EMBL" id="CAOQHR010000005">
    <property type="protein sequence ID" value="CAI6334318.1"/>
    <property type="molecule type" value="Genomic_DNA"/>
</dbReference>
<comment type="catalytic activity">
    <reaction evidence="9">
        <text>feruloyl-polysaccharide + H2O = ferulate + polysaccharide.</text>
        <dbReference type="EC" id="3.1.1.73"/>
    </reaction>
</comment>
<evidence type="ECO:0000256" key="3">
    <source>
        <dbReference type="ARBA" id="ARBA00022525"/>
    </source>
</evidence>
<evidence type="ECO:0000313" key="11">
    <source>
        <dbReference type="EMBL" id="CAI6334318.1"/>
    </source>
</evidence>
<feature type="chain" id="PRO_5040864202" description="feruloyl esterase" evidence="10">
    <location>
        <begin position="20"/>
        <end position="336"/>
    </location>
</feature>
<organism evidence="11 12">
    <name type="scientific">Periconia digitata</name>
    <dbReference type="NCBI Taxonomy" id="1303443"/>
    <lineage>
        <taxon>Eukaryota</taxon>
        <taxon>Fungi</taxon>
        <taxon>Dikarya</taxon>
        <taxon>Ascomycota</taxon>
        <taxon>Pezizomycotina</taxon>
        <taxon>Dothideomycetes</taxon>
        <taxon>Pleosporomycetidae</taxon>
        <taxon>Pleosporales</taxon>
        <taxon>Massarineae</taxon>
        <taxon>Periconiaceae</taxon>
        <taxon>Periconia</taxon>
    </lineage>
</organism>
<evidence type="ECO:0000313" key="12">
    <source>
        <dbReference type="Proteomes" id="UP001152607"/>
    </source>
</evidence>